<dbReference type="SUPFAM" id="SSF109604">
    <property type="entry name" value="HD-domain/PDEase-like"/>
    <property type="match status" value="1"/>
</dbReference>
<reference evidence="4 5" key="2">
    <citation type="submission" date="2020-08" db="EMBL/GenBank/DDBJ databases">
        <authorList>
            <person name="Ueki A."/>
            <person name="Tonouchi A."/>
        </authorList>
    </citation>
    <scope>NUCLEOTIDE SEQUENCE [LARGE SCALE GENOMIC DNA]</scope>
    <source>
        <strain evidence="4 5">CTTW</strain>
    </source>
</reference>
<protein>
    <recommendedName>
        <fullName evidence="3">HTH araC/xylS-type domain-containing protein</fullName>
    </recommendedName>
</protein>
<dbReference type="GO" id="GO:0043565">
    <property type="term" value="F:sequence-specific DNA binding"/>
    <property type="evidence" value="ECO:0007669"/>
    <property type="project" value="InterPro"/>
</dbReference>
<dbReference type="PANTHER" id="PTHR21262">
    <property type="entry name" value="GUANOSINE-3',5'-BIS DIPHOSPHATE 3'-PYROPHOSPHOHYDROLASE"/>
    <property type="match status" value="1"/>
</dbReference>
<keyword evidence="2" id="KW-0804">Transcription</keyword>
<dbReference type="Gene3D" id="1.10.10.60">
    <property type="entry name" value="Homeodomain-like"/>
    <property type="match status" value="2"/>
</dbReference>
<organism evidence="4 5">
    <name type="scientific">Anaerocolumna chitinilytica</name>
    <dbReference type="NCBI Taxonomy" id="1727145"/>
    <lineage>
        <taxon>Bacteria</taxon>
        <taxon>Bacillati</taxon>
        <taxon>Bacillota</taxon>
        <taxon>Clostridia</taxon>
        <taxon>Lachnospirales</taxon>
        <taxon>Lachnospiraceae</taxon>
        <taxon>Anaerocolumna</taxon>
    </lineage>
</organism>
<dbReference type="InterPro" id="IPR018060">
    <property type="entry name" value="HTH_AraC"/>
</dbReference>
<proteinExistence type="predicted"/>
<dbReference type="GO" id="GO:0003700">
    <property type="term" value="F:DNA-binding transcription factor activity"/>
    <property type="evidence" value="ECO:0007669"/>
    <property type="project" value="InterPro"/>
</dbReference>
<sequence length="307" mass="35077">MLIIRNYEVVLESLKYIESHLEEKILVGDIAGKFGYSEYYFSRMFSKYIDISVMEYVKRRRLISAAKEIMHGKKVIDAALKYSYDSHSGFTKAFKKEYGYTPSLLSAMKMQIDDLTGGSYMSELFIKQTDEQEDKDKLFATLLNCISCNQNNANLANICKAYEVSKKAYEGMRRYSGDEYITHPLNVAIILADIGAGENAIVVGLMCDILEKTNVSRKELESNLTEKIVNIIVGLSDFDISCEFENDDIVLVKLAERLHNMRTLRFMNEDKWKCKAKETIEIYLPLAKKLGNNALTDELNNLAVEYA</sequence>
<keyword evidence="1" id="KW-0805">Transcription regulation</keyword>
<dbReference type="AlphaFoldDB" id="A0A7I8DRL6"/>
<dbReference type="EMBL" id="AP023368">
    <property type="protein sequence ID" value="BCK01030.1"/>
    <property type="molecule type" value="Genomic_DNA"/>
</dbReference>
<evidence type="ECO:0000256" key="1">
    <source>
        <dbReference type="ARBA" id="ARBA00023015"/>
    </source>
</evidence>
<dbReference type="Gene3D" id="1.10.3210.10">
    <property type="entry name" value="Hypothetical protein af1432"/>
    <property type="match status" value="1"/>
</dbReference>
<evidence type="ECO:0000313" key="5">
    <source>
        <dbReference type="Proteomes" id="UP000515703"/>
    </source>
</evidence>
<dbReference type="GO" id="GO:0005886">
    <property type="term" value="C:plasma membrane"/>
    <property type="evidence" value="ECO:0007669"/>
    <property type="project" value="TreeGrafter"/>
</dbReference>
<dbReference type="PROSITE" id="PS01124">
    <property type="entry name" value="HTH_ARAC_FAMILY_2"/>
    <property type="match status" value="1"/>
</dbReference>
<dbReference type="Proteomes" id="UP000515703">
    <property type="component" value="Chromosome"/>
</dbReference>
<evidence type="ECO:0000313" key="4">
    <source>
        <dbReference type="EMBL" id="BCK01030.1"/>
    </source>
</evidence>
<dbReference type="KEGG" id="acht:bsdcttw_40700"/>
<dbReference type="Pfam" id="PF13328">
    <property type="entry name" value="HD_4"/>
    <property type="match status" value="2"/>
</dbReference>
<name>A0A7I8DRL6_9FIRM</name>
<reference evidence="4 5" key="1">
    <citation type="submission" date="2020-08" db="EMBL/GenBank/DDBJ databases">
        <title>Draft genome sequencing of an Anaerocolumna strain isolated from anoxic soil subjected to BSD treatment.</title>
        <authorList>
            <person name="Uek A."/>
            <person name="Tonouchi A."/>
        </authorList>
    </citation>
    <scope>NUCLEOTIDE SEQUENCE [LARGE SCALE GENOMIC DNA]</scope>
    <source>
        <strain evidence="4 5">CTTW</strain>
    </source>
</reference>
<keyword evidence="5" id="KW-1185">Reference proteome</keyword>
<accession>A0A7I8DRL6</accession>
<dbReference type="SUPFAM" id="SSF46689">
    <property type="entry name" value="Homeodomain-like"/>
    <property type="match status" value="2"/>
</dbReference>
<dbReference type="InterPro" id="IPR009057">
    <property type="entry name" value="Homeodomain-like_sf"/>
</dbReference>
<dbReference type="PANTHER" id="PTHR21262:SF31">
    <property type="entry name" value="GTP PYROPHOSPHOKINASE"/>
    <property type="match status" value="1"/>
</dbReference>
<evidence type="ECO:0000256" key="2">
    <source>
        <dbReference type="ARBA" id="ARBA00023163"/>
    </source>
</evidence>
<feature type="domain" description="HTH araC/xylS-type" evidence="3">
    <location>
        <begin position="11"/>
        <end position="108"/>
    </location>
</feature>
<evidence type="ECO:0000259" key="3">
    <source>
        <dbReference type="PROSITE" id="PS01124"/>
    </source>
</evidence>
<dbReference type="SMART" id="SM00342">
    <property type="entry name" value="HTH_ARAC"/>
    <property type="match status" value="1"/>
</dbReference>
<gene>
    <name evidence="4" type="ORF">bsdcttw_40700</name>
</gene>
<dbReference type="Pfam" id="PF12833">
    <property type="entry name" value="HTH_18"/>
    <property type="match status" value="1"/>
</dbReference>